<reference evidence="3 4" key="1">
    <citation type="submission" date="2016-10" db="EMBL/GenBank/DDBJ databases">
        <authorList>
            <person name="de Groot N.N."/>
        </authorList>
    </citation>
    <scope>NUCLEOTIDE SEQUENCE [LARGE SCALE GENOMIC DNA]</scope>
    <source>
        <strain evidence="4">P4-7,KCTC 19426,CECT 7604</strain>
    </source>
</reference>
<comment type="catalytic activity">
    <reaction evidence="2">
        <text>oxidized coenzyme F420-(gamma-L-Glu)(n) + a quinol + H(+) = reduced coenzyme F420-(gamma-L-Glu)(n) + a quinone</text>
        <dbReference type="Rhea" id="RHEA:39663"/>
        <dbReference type="Rhea" id="RHEA-COMP:12939"/>
        <dbReference type="Rhea" id="RHEA-COMP:14378"/>
        <dbReference type="ChEBI" id="CHEBI:15378"/>
        <dbReference type="ChEBI" id="CHEBI:24646"/>
        <dbReference type="ChEBI" id="CHEBI:132124"/>
        <dbReference type="ChEBI" id="CHEBI:133980"/>
        <dbReference type="ChEBI" id="CHEBI:139511"/>
    </reaction>
</comment>
<keyword evidence="4" id="KW-1185">Reference proteome</keyword>
<accession>A0A1H0L2N8</accession>
<comment type="similarity">
    <text evidence="1">Belongs to the F420H(2)-dependent quinone reductase family.</text>
</comment>
<dbReference type="GO" id="GO:0005886">
    <property type="term" value="C:plasma membrane"/>
    <property type="evidence" value="ECO:0007669"/>
    <property type="project" value="TreeGrafter"/>
</dbReference>
<protein>
    <submittedName>
        <fullName evidence="3">Deazaflavin-dependent oxidoreductase, nitroreductase family</fullName>
    </submittedName>
</protein>
<dbReference type="EMBL" id="LT629710">
    <property type="protein sequence ID" value="SDO62293.1"/>
    <property type="molecule type" value="Genomic_DNA"/>
</dbReference>
<dbReference type="InterPro" id="IPR012349">
    <property type="entry name" value="Split_barrel_FMN-bd"/>
</dbReference>
<dbReference type="GO" id="GO:0016491">
    <property type="term" value="F:oxidoreductase activity"/>
    <property type="evidence" value="ECO:0007669"/>
    <property type="project" value="InterPro"/>
</dbReference>
<name>A0A1H0L2N8_9ACTN</name>
<proteinExistence type="inferred from homology"/>
<organism evidence="3 4">
    <name type="scientific">Nakamurella panacisegetis</name>
    <dbReference type="NCBI Taxonomy" id="1090615"/>
    <lineage>
        <taxon>Bacteria</taxon>
        <taxon>Bacillati</taxon>
        <taxon>Actinomycetota</taxon>
        <taxon>Actinomycetes</taxon>
        <taxon>Nakamurellales</taxon>
        <taxon>Nakamurellaceae</taxon>
        <taxon>Nakamurella</taxon>
    </lineage>
</organism>
<dbReference type="AlphaFoldDB" id="A0A1H0L2N8"/>
<evidence type="ECO:0000313" key="4">
    <source>
        <dbReference type="Proteomes" id="UP000198741"/>
    </source>
</evidence>
<evidence type="ECO:0000256" key="2">
    <source>
        <dbReference type="ARBA" id="ARBA00049106"/>
    </source>
</evidence>
<dbReference type="GO" id="GO:0070967">
    <property type="term" value="F:coenzyme F420 binding"/>
    <property type="evidence" value="ECO:0007669"/>
    <property type="project" value="TreeGrafter"/>
</dbReference>
<dbReference type="Gene3D" id="2.30.110.10">
    <property type="entry name" value="Electron Transport, Fmn-binding Protein, Chain A"/>
    <property type="match status" value="1"/>
</dbReference>
<dbReference type="PANTHER" id="PTHR39428">
    <property type="entry name" value="F420H(2)-DEPENDENT QUINONE REDUCTASE RV1261C"/>
    <property type="match status" value="1"/>
</dbReference>
<evidence type="ECO:0000313" key="3">
    <source>
        <dbReference type="EMBL" id="SDO62293.1"/>
    </source>
</evidence>
<dbReference type="InterPro" id="IPR004378">
    <property type="entry name" value="F420H2_quin_Rdtase"/>
</dbReference>
<dbReference type="NCBIfam" id="TIGR00026">
    <property type="entry name" value="hi_GC_TIGR00026"/>
    <property type="match status" value="1"/>
</dbReference>
<evidence type="ECO:0000256" key="1">
    <source>
        <dbReference type="ARBA" id="ARBA00008710"/>
    </source>
</evidence>
<gene>
    <name evidence="3" type="ORF">SAMN04515671_1517</name>
</gene>
<dbReference type="STRING" id="1090615.SAMN04515671_1517"/>
<dbReference type="PANTHER" id="PTHR39428:SF3">
    <property type="entry name" value="DEAZAFLAVIN-DEPENDENT NITROREDUCTASE"/>
    <property type="match status" value="1"/>
</dbReference>
<dbReference type="Pfam" id="PF04075">
    <property type="entry name" value="F420H2_quin_red"/>
    <property type="match status" value="1"/>
</dbReference>
<sequence length="163" mass="17938">MLRSIPRMGLLTPLAVRIGRIPWLPRYLPQIVWVDLWLQRLSGGRVTLLRIAGLPNLVLTVTGRKSGRAHLTPLLCVPVDGGFAVAGSNFGSPTEPAWALNLLAAGRGSLSYGGVTREFTSHLAVGEERTALWRELLGVWPNFALYEQRTTRTIKVFRLTPTG</sequence>
<dbReference type="Proteomes" id="UP000198741">
    <property type="component" value="Chromosome I"/>
</dbReference>